<evidence type="ECO:0000313" key="1">
    <source>
        <dbReference type="EMBL" id="KAL2628778.1"/>
    </source>
</evidence>
<organism evidence="1 2">
    <name type="scientific">Riccia fluitans</name>
    <dbReference type="NCBI Taxonomy" id="41844"/>
    <lineage>
        <taxon>Eukaryota</taxon>
        <taxon>Viridiplantae</taxon>
        <taxon>Streptophyta</taxon>
        <taxon>Embryophyta</taxon>
        <taxon>Marchantiophyta</taxon>
        <taxon>Marchantiopsida</taxon>
        <taxon>Marchantiidae</taxon>
        <taxon>Marchantiales</taxon>
        <taxon>Ricciaceae</taxon>
        <taxon>Riccia</taxon>
    </lineage>
</organism>
<dbReference type="AlphaFoldDB" id="A0ABD1YDM5"/>
<reference evidence="1 2" key="1">
    <citation type="submission" date="2024-09" db="EMBL/GenBank/DDBJ databases">
        <title>Chromosome-scale assembly of Riccia fluitans.</title>
        <authorList>
            <person name="Paukszto L."/>
            <person name="Sawicki J."/>
            <person name="Karawczyk K."/>
            <person name="Piernik-Szablinska J."/>
            <person name="Szczecinska M."/>
            <person name="Mazdziarz M."/>
        </authorList>
    </citation>
    <scope>NUCLEOTIDE SEQUENCE [LARGE SCALE GENOMIC DNA]</scope>
    <source>
        <strain evidence="1">Rf_01</strain>
        <tissue evidence="1">Aerial parts of the thallus</tissue>
    </source>
</reference>
<sequence length="309" mass="34252">MHSQVVSLRLGLNVSCCRELRDSRPSVSRLKRASRAKVVSPFRFIASKIVASERRLPVSSKLEADSVKQLRVSTAVSGLEAESVIFKETWSASGAVDSLQRRCLAILPSWVSEFRPTGISLVLVISIVTSSLYLYTPPAANAVGFFTPKEARNQDTVRSNTNEVQDNEAFRARISLAIDLLEKGQNAQAQGDYGKALRLYEEVKQTAGDLALAEYARVGHAVTAYEVGDRNEAITEMEDVSIALRGYPEIHAALAAALYVDKHAPLPAEKQFNIATLLDPRYTNLKWVEENRHWPPSLINSLKRFITLQ</sequence>
<comment type="caution">
    <text evidence="1">The sequence shown here is derived from an EMBL/GenBank/DDBJ whole genome shotgun (WGS) entry which is preliminary data.</text>
</comment>
<gene>
    <name evidence="1" type="ORF">R1flu_013464</name>
</gene>
<protein>
    <submittedName>
        <fullName evidence="1">Uncharacterized protein</fullName>
    </submittedName>
</protein>
<dbReference type="InterPro" id="IPR011990">
    <property type="entry name" value="TPR-like_helical_dom_sf"/>
</dbReference>
<dbReference type="EMBL" id="JBHFFA010000004">
    <property type="protein sequence ID" value="KAL2628778.1"/>
    <property type="molecule type" value="Genomic_DNA"/>
</dbReference>
<dbReference type="PANTHER" id="PTHR37910:SF2">
    <property type="entry name" value="EXPRESSED PROTEIN"/>
    <property type="match status" value="1"/>
</dbReference>
<accession>A0ABD1YDM5</accession>
<dbReference type="Proteomes" id="UP001605036">
    <property type="component" value="Unassembled WGS sequence"/>
</dbReference>
<dbReference type="SUPFAM" id="SSF48452">
    <property type="entry name" value="TPR-like"/>
    <property type="match status" value="1"/>
</dbReference>
<keyword evidence="2" id="KW-1185">Reference proteome</keyword>
<evidence type="ECO:0000313" key="2">
    <source>
        <dbReference type="Proteomes" id="UP001605036"/>
    </source>
</evidence>
<dbReference type="PANTHER" id="PTHR37910">
    <property type="entry name" value="EXPRESSED PROTEIN"/>
    <property type="match status" value="1"/>
</dbReference>
<dbReference type="Gene3D" id="1.25.40.10">
    <property type="entry name" value="Tetratricopeptide repeat domain"/>
    <property type="match status" value="1"/>
</dbReference>
<proteinExistence type="predicted"/>
<name>A0ABD1YDM5_9MARC</name>